<protein>
    <submittedName>
        <fullName evidence="2">Uncharacterized protein</fullName>
    </submittedName>
</protein>
<organism evidence="2">
    <name type="scientific">Streptantibioticus silvisoli</name>
    <dbReference type="NCBI Taxonomy" id="2705255"/>
    <lineage>
        <taxon>Bacteria</taxon>
        <taxon>Bacillati</taxon>
        <taxon>Actinomycetota</taxon>
        <taxon>Actinomycetes</taxon>
        <taxon>Kitasatosporales</taxon>
        <taxon>Streptomycetaceae</taxon>
        <taxon>Streptantibioticus</taxon>
    </lineage>
</organism>
<name>A0AA90H6D3_9ACTN</name>
<dbReference type="AlphaFoldDB" id="A0AA90H6D3"/>
<accession>A0AA90H6D3</accession>
<dbReference type="EMBL" id="JAAGKO020000085">
    <property type="protein sequence ID" value="MDI5967356.1"/>
    <property type="molecule type" value="Genomic_DNA"/>
</dbReference>
<sequence>MQSNSEPLAHAPAAVPAALRLEHAQERIRALTGGPELSVADRLELAEWQREWVAAWREAEYVPAA</sequence>
<gene>
    <name evidence="1" type="ORF">POF43_032325</name>
    <name evidence="2" type="ORF">POF50_019190</name>
</gene>
<proteinExistence type="predicted"/>
<dbReference type="EMBL" id="JABXJJ020000022">
    <property type="protein sequence ID" value="MDI5971434.1"/>
    <property type="molecule type" value="Genomic_DNA"/>
</dbReference>
<keyword evidence="3" id="KW-1185">Reference proteome</keyword>
<dbReference type="RefSeq" id="WP_271318455.1">
    <property type="nucleotide sequence ID" value="NZ_JAAGKO020000085.1"/>
</dbReference>
<dbReference type="Proteomes" id="UP001156398">
    <property type="component" value="Unassembled WGS sequence"/>
</dbReference>
<evidence type="ECO:0000313" key="3">
    <source>
        <dbReference type="Proteomes" id="UP001156398"/>
    </source>
</evidence>
<evidence type="ECO:0000313" key="2">
    <source>
        <dbReference type="EMBL" id="MDI5971434.1"/>
    </source>
</evidence>
<comment type="caution">
    <text evidence="2">The sequence shown here is derived from an EMBL/GenBank/DDBJ whole genome shotgun (WGS) entry which is preliminary data.</text>
</comment>
<evidence type="ECO:0000313" key="1">
    <source>
        <dbReference type="EMBL" id="MDI5967356.1"/>
    </source>
</evidence>
<reference evidence="2 3" key="1">
    <citation type="submission" date="2023-05" db="EMBL/GenBank/DDBJ databases">
        <title>Streptantibioticus silvisoli sp. nov., acidotolerant actinomycetes 1 from pine litter.</title>
        <authorList>
            <person name="Swiecimska M."/>
            <person name="Golinska P."/>
            <person name="Sangal V."/>
            <person name="Wachnowicz B."/>
            <person name="Goodfellow M."/>
        </authorList>
    </citation>
    <scope>NUCLEOTIDE SEQUENCE</scope>
    <source>
        <strain evidence="2">SL13</strain>
        <strain evidence="1 3">SL54</strain>
    </source>
</reference>